<evidence type="ECO:0000313" key="2">
    <source>
        <dbReference type="Proteomes" id="UP000053257"/>
    </source>
</evidence>
<protein>
    <submittedName>
        <fullName evidence="1">Uncharacterized protein</fullName>
    </submittedName>
</protein>
<accession>A0A0C3SAP6</accession>
<dbReference type="EMBL" id="KN840501">
    <property type="protein sequence ID" value="KIP07210.1"/>
    <property type="molecule type" value="Genomic_DNA"/>
</dbReference>
<dbReference type="HOGENOM" id="CLU_1098833_0_0_1"/>
<organism evidence="1 2">
    <name type="scientific">Phlebiopsis gigantea (strain 11061_1 CR5-6)</name>
    <name type="common">White-rot fungus</name>
    <name type="synonym">Peniophora gigantea</name>
    <dbReference type="NCBI Taxonomy" id="745531"/>
    <lineage>
        <taxon>Eukaryota</taxon>
        <taxon>Fungi</taxon>
        <taxon>Dikarya</taxon>
        <taxon>Basidiomycota</taxon>
        <taxon>Agaricomycotina</taxon>
        <taxon>Agaricomycetes</taxon>
        <taxon>Polyporales</taxon>
        <taxon>Phanerochaetaceae</taxon>
        <taxon>Phlebiopsis</taxon>
    </lineage>
</organism>
<dbReference type="AlphaFoldDB" id="A0A0C3SAP6"/>
<sequence>MLQGNVLWELFRLFSPMQSVLLDVFWKPTMDRTVQESLSAPPPTSFVAHTWRLCGRPSVEYILAHLASTSFTHHAKSLDVSLRDEIELQALMQLMRKSASTLTQLKIDMREAFFTFDQDVLMISDIGDVWDEEVDFAVCPSLESLELGVLMGTTPRSAETLHDISRALSTLPPSINRLRLILDFPFFGPDLLGLPWIEFDMLSSLPNLHTVEFIILKESGVHPIDLDVQNDLLSFFPDHIQSLSNVLQLRFAD</sequence>
<dbReference type="Proteomes" id="UP000053257">
    <property type="component" value="Unassembled WGS sequence"/>
</dbReference>
<gene>
    <name evidence="1" type="ORF">PHLGIDRAFT_426621</name>
</gene>
<name>A0A0C3SAP6_PHLG1</name>
<dbReference type="OrthoDB" id="2316528at2759"/>
<keyword evidence="2" id="KW-1185">Reference proteome</keyword>
<evidence type="ECO:0000313" key="1">
    <source>
        <dbReference type="EMBL" id="KIP07210.1"/>
    </source>
</evidence>
<reference evidence="1 2" key="1">
    <citation type="journal article" date="2014" name="PLoS Genet.">
        <title>Analysis of the Phlebiopsis gigantea genome, transcriptome and secretome provides insight into its pioneer colonization strategies of wood.</title>
        <authorList>
            <person name="Hori C."/>
            <person name="Ishida T."/>
            <person name="Igarashi K."/>
            <person name="Samejima M."/>
            <person name="Suzuki H."/>
            <person name="Master E."/>
            <person name="Ferreira P."/>
            <person name="Ruiz-Duenas F.J."/>
            <person name="Held B."/>
            <person name="Canessa P."/>
            <person name="Larrondo L.F."/>
            <person name="Schmoll M."/>
            <person name="Druzhinina I.S."/>
            <person name="Kubicek C.P."/>
            <person name="Gaskell J.A."/>
            <person name="Kersten P."/>
            <person name="St John F."/>
            <person name="Glasner J."/>
            <person name="Sabat G."/>
            <person name="Splinter BonDurant S."/>
            <person name="Syed K."/>
            <person name="Yadav J."/>
            <person name="Mgbeahuruike A.C."/>
            <person name="Kovalchuk A."/>
            <person name="Asiegbu F.O."/>
            <person name="Lackner G."/>
            <person name="Hoffmeister D."/>
            <person name="Rencoret J."/>
            <person name="Gutierrez A."/>
            <person name="Sun H."/>
            <person name="Lindquist E."/>
            <person name="Barry K."/>
            <person name="Riley R."/>
            <person name="Grigoriev I.V."/>
            <person name="Henrissat B."/>
            <person name="Kues U."/>
            <person name="Berka R.M."/>
            <person name="Martinez A.T."/>
            <person name="Covert S.F."/>
            <person name="Blanchette R.A."/>
            <person name="Cullen D."/>
        </authorList>
    </citation>
    <scope>NUCLEOTIDE SEQUENCE [LARGE SCALE GENOMIC DNA]</scope>
    <source>
        <strain evidence="1 2">11061_1 CR5-6</strain>
    </source>
</reference>
<proteinExistence type="predicted"/>